<evidence type="ECO:0000256" key="4">
    <source>
        <dbReference type="RuleBase" id="RU004417"/>
    </source>
</evidence>
<proteinExistence type="inferred from homology"/>
<dbReference type="NCBIfam" id="NF006929">
    <property type="entry name" value="PRK09414.1"/>
    <property type="match status" value="1"/>
</dbReference>
<dbReference type="InterPro" id="IPR036291">
    <property type="entry name" value="NAD(P)-bd_dom_sf"/>
</dbReference>
<dbReference type="eggNOG" id="KOG2250">
    <property type="taxonomic scope" value="Eukaryota"/>
</dbReference>
<dbReference type="FunFam" id="3.40.50.10860:FF:000002">
    <property type="entry name" value="Glutamate dehydrogenase"/>
    <property type="match status" value="1"/>
</dbReference>
<dbReference type="InParanoid" id="D8S3V8"/>
<dbReference type="OrthoDB" id="6718861at2759"/>
<evidence type="ECO:0000256" key="2">
    <source>
        <dbReference type="ARBA" id="ARBA00012907"/>
    </source>
</evidence>
<dbReference type="Gramene" id="EFJ20652">
    <property type="protein sequence ID" value="EFJ20652"/>
    <property type="gene ID" value="SELMODRAFT_443720"/>
</dbReference>
<sequence>MDDIDLELGAEDEHGGFDTQALVQLQQQHEQIERSLHGASSSSALSLQEAAQQEQQDKDHQQGQQQAPRKKKVVKKWRDEWADTYKWAYVALQEGSPRIFCRVCKEFGRKHRRNPYGNEGSRNMQMSALEEHNNSLLHKEALRLQAASRDKGHGMLERPVYIKALLSRTSESIIEGVARRDPNEAEFIQAVHEVVHTLEPVLTKYPQYAHVLERLLEPECIIIFRVPWMDDKGEIHVNRGFRVNFCQALGPYKGGLRFHPSVNLSIIKFLAFDQTLKHSLTPLNLGGARGGSDFDPKGKSDNEVLRFCQSFMEELYRHIKAHQDVFTGDIGVNSREVGYLFGQYRRLTGHFDLSSAGWASRNIRSIATAATGYGLVYFAKFLLADLNKDLRGLRCVVSGSGKVAIHALEKLINFGAVPVTVSDSKSYLLDDDGFDNIKLALIKEIKFQRKSLREYTKRYSKARFYEDAKPWGEKCDLAFPCATQNEINHSDALALVNAGCQVLIEGSDMPCTTEAAEVIRKAGIFIAPSKAANAGGVAITDLEAMQNSSCIQLSAETIDAQLQEFVRTMYLKCLGVANEYGFPRGAPESLVYGANIASFLRVAQALLEQGCV</sequence>
<dbReference type="EC" id="1.4.1.4" evidence="2"/>
<dbReference type="FunFam" id="3.40.50.720:FF:000030">
    <property type="entry name" value="Glutamate dehydrogenase"/>
    <property type="match status" value="1"/>
</dbReference>
<name>D8S3V8_SELML</name>
<evidence type="ECO:0000313" key="7">
    <source>
        <dbReference type="EMBL" id="EFJ20652.1"/>
    </source>
</evidence>
<dbReference type="InterPro" id="IPR046346">
    <property type="entry name" value="Aminoacid_DH-like_N_sf"/>
</dbReference>
<keyword evidence="8" id="KW-1185">Reference proteome</keyword>
<evidence type="ECO:0000256" key="3">
    <source>
        <dbReference type="ARBA" id="ARBA00023002"/>
    </source>
</evidence>
<dbReference type="InterPro" id="IPR057456">
    <property type="entry name" value="Znf_C17orf113"/>
</dbReference>
<dbReference type="GO" id="GO:0006537">
    <property type="term" value="P:glutamate biosynthetic process"/>
    <property type="evidence" value="ECO:0000318"/>
    <property type="project" value="GO_Central"/>
</dbReference>
<feature type="domain" description="Glutamate/phenylalanine/leucine/valine/L-tryptophan dehydrogenase C-terminal" evidence="6">
    <location>
        <begin position="365"/>
        <end position="610"/>
    </location>
</feature>
<dbReference type="PANTHER" id="PTHR43571">
    <property type="entry name" value="NADP-SPECIFIC GLUTAMATE DEHYDROGENASE 1-RELATED"/>
    <property type="match status" value="1"/>
</dbReference>
<dbReference type="OMA" id="SNDAQDM"/>
<dbReference type="Pfam" id="PF00208">
    <property type="entry name" value="ELFV_dehydrog"/>
    <property type="match status" value="1"/>
</dbReference>
<dbReference type="STRING" id="88036.D8S3V8"/>
<dbReference type="InterPro" id="IPR050724">
    <property type="entry name" value="Glu_Leu_Phe_Val_DH"/>
</dbReference>
<dbReference type="InterPro" id="IPR006097">
    <property type="entry name" value="Glu/Leu/Phe/Val/Trp_DH_dimer"/>
</dbReference>
<keyword evidence="3 4" id="KW-0560">Oxidoreductase</keyword>
<evidence type="ECO:0000259" key="6">
    <source>
        <dbReference type="SMART" id="SM00839"/>
    </source>
</evidence>
<evidence type="ECO:0000313" key="8">
    <source>
        <dbReference type="Proteomes" id="UP000001514"/>
    </source>
</evidence>
<dbReference type="AlphaFoldDB" id="D8S3V8"/>
<dbReference type="Pfam" id="PF25431">
    <property type="entry name" value="zf-C17orf113"/>
    <property type="match status" value="1"/>
</dbReference>
<dbReference type="GO" id="GO:0005829">
    <property type="term" value="C:cytosol"/>
    <property type="evidence" value="ECO:0000318"/>
    <property type="project" value="GO_Central"/>
</dbReference>
<dbReference type="EMBL" id="GL377601">
    <property type="protein sequence ID" value="EFJ20652.1"/>
    <property type="molecule type" value="Genomic_DNA"/>
</dbReference>
<dbReference type="GO" id="GO:0004354">
    <property type="term" value="F:glutamate dehydrogenase (NADP+) activity"/>
    <property type="evidence" value="ECO:0000318"/>
    <property type="project" value="GO_Central"/>
</dbReference>
<dbReference type="Gene3D" id="1.10.285.10">
    <property type="entry name" value="Glutamate Dehydrogenase, chain A, domain 3"/>
    <property type="match status" value="2"/>
</dbReference>
<dbReference type="InterPro" id="IPR006096">
    <property type="entry name" value="Glu/Leu/Phe/Val/Trp_DH_C"/>
</dbReference>
<dbReference type="Proteomes" id="UP000001514">
    <property type="component" value="Unassembled WGS sequence"/>
</dbReference>
<organism evidence="8">
    <name type="scientific">Selaginella moellendorffii</name>
    <name type="common">Spikemoss</name>
    <dbReference type="NCBI Taxonomy" id="88036"/>
    <lineage>
        <taxon>Eukaryota</taxon>
        <taxon>Viridiplantae</taxon>
        <taxon>Streptophyta</taxon>
        <taxon>Embryophyta</taxon>
        <taxon>Tracheophyta</taxon>
        <taxon>Lycopodiopsida</taxon>
        <taxon>Selaginellales</taxon>
        <taxon>Selaginellaceae</taxon>
        <taxon>Selaginella</taxon>
    </lineage>
</organism>
<reference evidence="7 8" key="1">
    <citation type="journal article" date="2011" name="Science">
        <title>The Selaginella genome identifies genetic changes associated with the evolution of vascular plants.</title>
        <authorList>
            <person name="Banks J.A."/>
            <person name="Nishiyama T."/>
            <person name="Hasebe M."/>
            <person name="Bowman J.L."/>
            <person name="Gribskov M."/>
            <person name="dePamphilis C."/>
            <person name="Albert V.A."/>
            <person name="Aono N."/>
            <person name="Aoyama T."/>
            <person name="Ambrose B.A."/>
            <person name="Ashton N.W."/>
            <person name="Axtell M.J."/>
            <person name="Barker E."/>
            <person name="Barker M.S."/>
            <person name="Bennetzen J.L."/>
            <person name="Bonawitz N.D."/>
            <person name="Chapple C."/>
            <person name="Cheng C."/>
            <person name="Correa L.G."/>
            <person name="Dacre M."/>
            <person name="DeBarry J."/>
            <person name="Dreyer I."/>
            <person name="Elias M."/>
            <person name="Engstrom E.M."/>
            <person name="Estelle M."/>
            <person name="Feng L."/>
            <person name="Finet C."/>
            <person name="Floyd S.K."/>
            <person name="Frommer W.B."/>
            <person name="Fujita T."/>
            <person name="Gramzow L."/>
            <person name="Gutensohn M."/>
            <person name="Harholt J."/>
            <person name="Hattori M."/>
            <person name="Heyl A."/>
            <person name="Hirai T."/>
            <person name="Hiwatashi Y."/>
            <person name="Ishikawa M."/>
            <person name="Iwata M."/>
            <person name="Karol K.G."/>
            <person name="Koehler B."/>
            <person name="Kolukisaoglu U."/>
            <person name="Kubo M."/>
            <person name="Kurata T."/>
            <person name="Lalonde S."/>
            <person name="Li K."/>
            <person name="Li Y."/>
            <person name="Litt A."/>
            <person name="Lyons E."/>
            <person name="Manning G."/>
            <person name="Maruyama T."/>
            <person name="Michael T.P."/>
            <person name="Mikami K."/>
            <person name="Miyazaki S."/>
            <person name="Morinaga S."/>
            <person name="Murata T."/>
            <person name="Mueller-Roeber B."/>
            <person name="Nelson D.R."/>
            <person name="Obara M."/>
            <person name="Oguri Y."/>
            <person name="Olmstead R.G."/>
            <person name="Onodera N."/>
            <person name="Petersen B.L."/>
            <person name="Pils B."/>
            <person name="Prigge M."/>
            <person name="Rensing S.A."/>
            <person name="Riano-Pachon D.M."/>
            <person name="Roberts A.W."/>
            <person name="Sato Y."/>
            <person name="Scheller H.V."/>
            <person name="Schulz B."/>
            <person name="Schulz C."/>
            <person name="Shakirov E.V."/>
            <person name="Shibagaki N."/>
            <person name="Shinohara N."/>
            <person name="Shippen D.E."/>
            <person name="Soerensen I."/>
            <person name="Sotooka R."/>
            <person name="Sugimoto N."/>
            <person name="Sugita M."/>
            <person name="Sumikawa N."/>
            <person name="Tanurdzic M."/>
            <person name="Theissen G."/>
            <person name="Ulvskov P."/>
            <person name="Wakazuki S."/>
            <person name="Weng J.K."/>
            <person name="Willats W.W."/>
            <person name="Wipf D."/>
            <person name="Wolf P.G."/>
            <person name="Yang L."/>
            <person name="Zimmer A.D."/>
            <person name="Zhu Q."/>
            <person name="Mitros T."/>
            <person name="Hellsten U."/>
            <person name="Loque D."/>
            <person name="Otillar R."/>
            <person name="Salamov A."/>
            <person name="Schmutz J."/>
            <person name="Shapiro H."/>
            <person name="Lindquist E."/>
            <person name="Lucas S."/>
            <person name="Rokhsar D."/>
            <person name="Grigoriev I.V."/>
        </authorList>
    </citation>
    <scope>NUCLEOTIDE SEQUENCE [LARGE SCALE GENOMIC DNA]</scope>
</reference>
<dbReference type="KEGG" id="smo:SELMODRAFT_443720"/>
<feature type="region of interest" description="Disordered" evidence="5">
    <location>
        <begin position="28"/>
        <end position="73"/>
    </location>
</feature>
<dbReference type="InterPro" id="IPR006095">
    <property type="entry name" value="Glu/Leu/Phe/Val/Trp_DH"/>
</dbReference>
<dbReference type="SUPFAM" id="SSF53223">
    <property type="entry name" value="Aminoacid dehydrogenase-like, N-terminal domain"/>
    <property type="match status" value="1"/>
</dbReference>
<protein>
    <recommendedName>
        <fullName evidence="2">glutamate dehydrogenase (NADP(+))</fullName>
        <ecNumber evidence="2">1.4.1.4</ecNumber>
    </recommendedName>
</protein>
<accession>D8S3V8</accession>
<dbReference type="HOGENOM" id="CLU_025763_2_1_1"/>
<comment type="similarity">
    <text evidence="1 4">Belongs to the Glu/Leu/Phe/Val dehydrogenases family.</text>
</comment>
<dbReference type="Gene3D" id="3.40.50.10860">
    <property type="entry name" value="Leucine Dehydrogenase, chain A, domain 1"/>
    <property type="match status" value="1"/>
</dbReference>
<dbReference type="PANTHER" id="PTHR43571:SF1">
    <property type="entry name" value="NADP-SPECIFIC GLUTAMATE DEHYDROGENASE 1-RELATED"/>
    <property type="match status" value="1"/>
</dbReference>
<gene>
    <name evidence="7" type="ORF">SELMODRAFT_443720</name>
</gene>
<dbReference type="SUPFAM" id="SSF51735">
    <property type="entry name" value="NAD(P)-binding Rossmann-fold domains"/>
    <property type="match status" value="1"/>
</dbReference>
<dbReference type="Pfam" id="PF02812">
    <property type="entry name" value="ELFV_dehydrog_N"/>
    <property type="match status" value="1"/>
</dbReference>
<dbReference type="FunFam" id="1.10.285.10:FF:000007">
    <property type="entry name" value="NADP-specific glutamate dehydrogenase"/>
    <property type="match status" value="1"/>
</dbReference>
<dbReference type="Gene3D" id="3.40.50.720">
    <property type="entry name" value="NAD(P)-binding Rossmann-like Domain"/>
    <property type="match status" value="1"/>
</dbReference>
<feature type="compositionally biased region" description="Low complexity" evidence="5">
    <location>
        <begin position="37"/>
        <end position="54"/>
    </location>
</feature>
<dbReference type="PRINTS" id="PR00082">
    <property type="entry name" value="GLFDHDRGNASE"/>
</dbReference>
<dbReference type="SMART" id="SM00839">
    <property type="entry name" value="ELFV_dehydrog"/>
    <property type="match status" value="1"/>
</dbReference>
<evidence type="ECO:0000256" key="5">
    <source>
        <dbReference type="SAM" id="MobiDB-lite"/>
    </source>
</evidence>
<evidence type="ECO:0000256" key="1">
    <source>
        <dbReference type="ARBA" id="ARBA00006382"/>
    </source>
</evidence>